<protein>
    <submittedName>
        <fullName evidence="2">Uncharacterized protein</fullName>
    </submittedName>
</protein>
<evidence type="ECO:0000256" key="1">
    <source>
        <dbReference type="SAM" id="MobiDB-lite"/>
    </source>
</evidence>
<dbReference type="EMBL" id="LMWN01000040">
    <property type="protein sequence ID" value="KUN02101.1"/>
    <property type="molecule type" value="Genomic_DNA"/>
</dbReference>
<feature type="region of interest" description="Disordered" evidence="1">
    <location>
        <begin position="160"/>
        <end position="180"/>
    </location>
</feature>
<name>A0A101NZE0_9ACTN</name>
<evidence type="ECO:0000313" key="2">
    <source>
        <dbReference type="EMBL" id="KUN02101.1"/>
    </source>
</evidence>
<sequence length="210" mass="23347">MLMTPAEPPTAETSPQTMWECCLVWSDLLIRLHVEVLEQSRHGQLFKFSEEETALYIGADQPLVSILIAAALHERIVLMELSFADAVFVPLAAPQEEGVTGTLRRSAYNALELSPELEGQGSASRALLRRSALSSHPDDRLLWDRVRTAALSVVDAVARSTHARHSGPRHPDARPDGPYWERGSTIGDVLLGEHQRRQLDQLAEVWGDDR</sequence>
<proteinExistence type="predicted"/>
<comment type="caution">
    <text evidence="2">The sequence shown here is derived from an EMBL/GenBank/DDBJ whole genome shotgun (WGS) entry which is preliminary data.</text>
</comment>
<dbReference type="Proteomes" id="UP000053127">
    <property type="component" value="Unassembled WGS sequence"/>
</dbReference>
<gene>
    <name evidence="2" type="ORF">AQI95_28910</name>
</gene>
<dbReference type="AlphaFoldDB" id="A0A101NZE0"/>
<reference evidence="2 3" key="1">
    <citation type="submission" date="2015-10" db="EMBL/GenBank/DDBJ databases">
        <title>Draft genome sequence of Streptomyces yokosukanensis DSM 40224, type strain for the species Streptomyces yokosukanensis.</title>
        <authorList>
            <person name="Ruckert C."/>
            <person name="Winkler A."/>
            <person name="Kalinowski J."/>
            <person name="Kampfer P."/>
            <person name="Glaeser S."/>
        </authorList>
    </citation>
    <scope>NUCLEOTIDE SEQUENCE [LARGE SCALE GENOMIC DNA]</scope>
    <source>
        <strain evidence="2 3">DSM 40224</strain>
    </source>
</reference>
<organism evidence="2 3">
    <name type="scientific">Streptomyces yokosukanensis</name>
    <dbReference type="NCBI Taxonomy" id="67386"/>
    <lineage>
        <taxon>Bacteria</taxon>
        <taxon>Bacillati</taxon>
        <taxon>Actinomycetota</taxon>
        <taxon>Actinomycetes</taxon>
        <taxon>Kitasatosporales</taxon>
        <taxon>Streptomycetaceae</taxon>
        <taxon>Streptomyces</taxon>
    </lineage>
</organism>
<evidence type="ECO:0000313" key="3">
    <source>
        <dbReference type="Proteomes" id="UP000053127"/>
    </source>
</evidence>
<keyword evidence="3" id="KW-1185">Reference proteome</keyword>
<accession>A0A101NZE0</accession>